<dbReference type="Proteomes" id="UP000245626">
    <property type="component" value="Unassembled WGS sequence"/>
</dbReference>
<dbReference type="EMBL" id="KZ820433">
    <property type="protein sequence ID" value="PWN47437.1"/>
    <property type="molecule type" value="Genomic_DNA"/>
</dbReference>
<reference evidence="1 2" key="1">
    <citation type="journal article" date="2018" name="Mol. Biol. Evol.">
        <title>Broad Genomic Sampling Reveals a Smut Pathogenic Ancestry of the Fungal Clade Ustilaginomycotina.</title>
        <authorList>
            <person name="Kijpornyongpan T."/>
            <person name="Mondo S.J."/>
            <person name="Barry K."/>
            <person name="Sandor L."/>
            <person name="Lee J."/>
            <person name="Lipzen A."/>
            <person name="Pangilinan J."/>
            <person name="LaButti K."/>
            <person name="Hainaut M."/>
            <person name="Henrissat B."/>
            <person name="Grigoriev I.V."/>
            <person name="Spatafora J.W."/>
            <person name="Aime M.C."/>
        </authorList>
    </citation>
    <scope>NUCLEOTIDE SEQUENCE [LARGE SCALE GENOMIC DNA]</scope>
    <source>
        <strain evidence="1 2">SA 807</strain>
    </source>
</reference>
<accession>A0ACD0NNS1</accession>
<name>A0ACD0NNS1_9BASI</name>
<organism evidence="1 2">
    <name type="scientific">Violaceomyces palustris</name>
    <dbReference type="NCBI Taxonomy" id="1673888"/>
    <lineage>
        <taxon>Eukaryota</taxon>
        <taxon>Fungi</taxon>
        <taxon>Dikarya</taxon>
        <taxon>Basidiomycota</taxon>
        <taxon>Ustilaginomycotina</taxon>
        <taxon>Ustilaginomycetes</taxon>
        <taxon>Violaceomycetales</taxon>
        <taxon>Violaceomycetaceae</taxon>
        <taxon>Violaceomyces</taxon>
    </lineage>
</organism>
<sequence length="123" mass="13650">MDGSKSNTFRALSHFHDSSHPYLFLFRRLGLMNHARPAQSSFTSTAKIVLLPCFLFLASSVSLPLLKVRTSFSVPDTLIRTSFPSTLSLLPHAPSTEPGSWPRSLAVAPFFLLLLSAWFSQRA</sequence>
<evidence type="ECO:0000313" key="2">
    <source>
        <dbReference type="Proteomes" id="UP000245626"/>
    </source>
</evidence>
<evidence type="ECO:0000313" key="1">
    <source>
        <dbReference type="EMBL" id="PWN47437.1"/>
    </source>
</evidence>
<gene>
    <name evidence="1" type="ORF">IE53DRAFT_250774</name>
</gene>
<proteinExistence type="predicted"/>
<keyword evidence="2" id="KW-1185">Reference proteome</keyword>
<protein>
    <submittedName>
        <fullName evidence="1">Uncharacterized protein</fullName>
    </submittedName>
</protein>